<evidence type="ECO:0000256" key="3">
    <source>
        <dbReference type="SAM" id="Phobius"/>
    </source>
</evidence>
<dbReference type="PRINTS" id="PR00081">
    <property type="entry name" value="GDHRDH"/>
</dbReference>
<evidence type="ECO:0000256" key="2">
    <source>
        <dbReference type="ARBA" id="ARBA00023002"/>
    </source>
</evidence>
<dbReference type="PANTHER" id="PTHR44196:SF1">
    <property type="entry name" value="DEHYDROGENASE_REDUCTASE SDR FAMILY MEMBER 7B"/>
    <property type="match status" value="1"/>
</dbReference>
<dbReference type="AlphaFoldDB" id="A0A5B8FW52"/>
<keyword evidence="3" id="KW-1133">Transmembrane helix</keyword>
<comment type="similarity">
    <text evidence="1">Belongs to the short-chain dehydrogenases/reductases (SDR) family.</text>
</comment>
<keyword evidence="3" id="KW-0472">Membrane</keyword>
<organism evidence="4 5">
    <name type="scientific">Paroceanicella profunda</name>
    <dbReference type="NCBI Taxonomy" id="2579971"/>
    <lineage>
        <taxon>Bacteria</taxon>
        <taxon>Pseudomonadati</taxon>
        <taxon>Pseudomonadota</taxon>
        <taxon>Alphaproteobacteria</taxon>
        <taxon>Rhodobacterales</taxon>
        <taxon>Paracoccaceae</taxon>
        <taxon>Paroceanicella</taxon>
    </lineage>
</organism>
<sequence>MEETSWGTVWITGASSGIGAALAGLMAGRSDRLAISARSGAALGEIAAAAPGMLACPLDVTDRGAVAACVAALEADGPIDLAVLNAGTWALMESADLDASALRRGMEVNYLGVVNALEALLPHMLARGAGHIAITASVAGYRGLPKSVAYGPTKAALINLAETLRCELAPRGITVTVICPGFVDTPMTRDNPFPMPSIVSAQDAAREILRGLERKAWKIAFPRGFARVMALLRVMPDALYFHAIRRFVMKGEIKPSK</sequence>
<dbReference type="InterPro" id="IPR036291">
    <property type="entry name" value="NAD(P)-bd_dom_sf"/>
</dbReference>
<accession>A0A5B8FW52</accession>
<keyword evidence="2" id="KW-0560">Oxidoreductase</keyword>
<dbReference type="EMBL" id="CP040818">
    <property type="protein sequence ID" value="QDL91664.1"/>
    <property type="molecule type" value="Genomic_DNA"/>
</dbReference>
<dbReference type="OrthoDB" id="335726at2"/>
<dbReference type="Gene3D" id="3.40.50.720">
    <property type="entry name" value="NAD(P)-binding Rossmann-like Domain"/>
    <property type="match status" value="1"/>
</dbReference>
<evidence type="ECO:0000313" key="5">
    <source>
        <dbReference type="Proteomes" id="UP000305888"/>
    </source>
</evidence>
<gene>
    <name evidence="4" type="ORF">FDP22_07600</name>
</gene>
<dbReference type="KEGG" id="ppru:FDP22_07600"/>
<dbReference type="RefSeq" id="WP_138572282.1">
    <property type="nucleotide sequence ID" value="NZ_CP040818.1"/>
</dbReference>
<dbReference type="Pfam" id="PF00106">
    <property type="entry name" value="adh_short"/>
    <property type="match status" value="1"/>
</dbReference>
<name>A0A5B8FW52_9RHOB</name>
<protein>
    <submittedName>
        <fullName evidence="4">SDR family NAD(P)-dependent oxidoreductase</fullName>
    </submittedName>
</protein>
<dbReference type="Proteomes" id="UP000305888">
    <property type="component" value="Chromosome"/>
</dbReference>
<dbReference type="InterPro" id="IPR002347">
    <property type="entry name" value="SDR_fam"/>
</dbReference>
<proteinExistence type="inferred from homology"/>
<dbReference type="PANTHER" id="PTHR44196">
    <property type="entry name" value="DEHYDROGENASE/REDUCTASE SDR FAMILY MEMBER 7B"/>
    <property type="match status" value="1"/>
</dbReference>
<feature type="transmembrane region" description="Helical" evidence="3">
    <location>
        <begin position="6"/>
        <end position="28"/>
    </location>
</feature>
<keyword evidence="5" id="KW-1185">Reference proteome</keyword>
<dbReference type="SUPFAM" id="SSF51735">
    <property type="entry name" value="NAD(P)-binding Rossmann-fold domains"/>
    <property type="match status" value="1"/>
</dbReference>
<reference evidence="4 5" key="1">
    <citation type="submission" date="2019-06" db="EMBL/GenBank/DDBJ databases">
        <title>Genome sequence of Rhodobacteraceae bacterium D4M1.</title>
        <authorList>
            <person name="Cao J."/>
        </authorList>
    </citation>
    <scope>NUCLEOTIDE SEQUENCE [LARGE SCALE GENOMIC DNA]</scope>
    <source>
        <strain evidence="4 5">D4M1</strain>
    </source>
</reference>
<keyword evidence="3" id="KW-0812">Transmembrane</keyword>
<evidence type="ECO:0000313" key="4">
    <source>
        <dbReference type="EMBL" id="QDL91664.1"/>
    </source>
</evidence>
<dbReference type="GO" id="GO:0016020">
    <property type="term" value="C:membrane"/>
    <property type="evidence" value="ECO:0007669"/>
    <property type="project" value="TreeGrafter"/>
</dbReference>
<evidence type="ECO:0000256" key="1">
    <source>
        <dbReference type="ARBA" id="ARBA00006484"/>
    </source>
</evidence>
<dbReference type="GO" id="GO:0016491">
    <property type="term" value="F:oxidoreductase activity"/>
    <property type="evidence" value="ECO:0007669"/>
    <property type="project" value="UniProtKB-KW"/>
</dbReference>